<comment type="caution">
    <text evidence="7">The sequence shown here is derived from an EMBL/GenBank/DDBJ whole genome shotgun (WGS) entry which is preliminary data.</text>
</comment>
<dbReference type="NCBIfam" id="TIGR01593">
    <property type="entry name" value="holin_tox_secr"/>
    <property type="match status" value="1"/>
</dbReference>
<evidence type="ECO:0000256" key="4">
    <source>
        <dbReference type="ARBA" id="ARBA00023136"/>
    </source>
</evidence>
<evidence type="ECO:0000256" key="2">
    <source>
        <dbReference type="ARBA" id="ARBA00022692"/>
    </source>
</evidence>
<keyword evidence="3 6" id="KW-1133">Transmembrane helix</keyword>
<evidence type="ECO:0000313" key="8">
    <source>
        <dbReference type="Proteomes" id="UP000621560"/>
    </source>
</evidence>
<accession>A0A927BTD9</accession>
<name>A0A927BTD9_9BACL</name>
<keyword evidence="8" id="KW-1185">Reference proteome</keyword>
<evidence type="ECO:0000256" key="3">
    <source>
        <dbReference type="ARBA" id="ARBA00022989"/>
    </source>
</evidence>
<dbReference type="Pfam" id="PF05105">
    <property type="entry name" value="Phage_holin_4_1"/>
    <property type="match status" value="1"/>
</dbReference>
<organism evidence="7 8">
    <name type="scientific">Paenibacillus sabuli</name>
    <dbReference type="NCBI Taxonomy" id="2772509"/>
    <lineage>
        <taxon>Bacteria</taxon>
        <taxon>Bacillati</taxon>
        <taxon>Bacillota</taxon>
        <taxon>Bacilli</taxon>
        <taxon>Bacillales</taxon>
        <taxon>Paenibacillaceae</taxon>
        <taxon>Paenibacillus</taxon>
    </lineage>
</organism>
<evidence type="ECO:0000256" key="1">
    <source>
        <dbReference type="ARBA" id="ARBA00004141"/>
    </source>
</evidence>
<evidence type="ECO:0000313" key="7">
    <source>
        <dbReference type="EMBL" id="MBD2846447.1"/>
    </source>
</evidence>
<reference evidence="7" key="1">
    <citation type="submission" date="2020-09" db="EMBL/GenBank/DDBJ databases">
        <title>A novel bacterium of genus Paenibacillus, isolated from South China Sea.</title>
        <authorList>
            <person name="Huang H."/>
            <person name="Mo K."/>
            <person name="Hu Y."/>
        </authorList>
    </citation>
    <scope>NUCLEOTIDE SEQUENCE</scope>
    <source>
        <strain evidence="7">IB182496</strain>
    </source>
</reference>
<dbReference type="AlphaFoldDB" id="A0A927BTD9"/>
<dbReference type="GO" id="GO:0016020">
    <property type="term" value="C:membrane"/>
    <property type="evidence" value="ECO:0007669"/>
    <property type="project" value="UniProtKB-SubCell"/>
</dbReference>
<dbReference type="Proteomes" id="UP000621560">
    <property type="component" value="Unassembled WGS sequence"/>
</dbReference>
<keyword evidence="4 6" id="KW-0472">Membrane</keyword>
<evidence type="ECO:0000256" key="5">
    <source>
        <dbReference type="ARBA" id="ARBA00023600"/>
    </source>
</evidence>
<comment type="subcellular location">
    <subcellularLocation>
        <location evidence="1">Membrane</location>
        <topology evidence="1">Multi-pass membrane protein</topology>
    </subcellularLocation>
</comment>
<comment type="similarity">
    <text evidence="5">Belongs to the bacteriophage holin family. Cp-1 holin subfamily.</text>
</comment>
<keyword evidence="2 6" id="KW-0812">Transmembrane</keyword>
<dbReference type="InterPro" id="IPR006480">
    <property type="entry name" value="Phage_holin_4_1"/>
</dbReference>
<gene>
    <name evidence="7" type="ORF">IDH44_14695</name>
</gene>
<feature type="transmembrane region" description="Helical" evidence="6">
    <location>
        <begin position="63"/>
        <end position="84"/>
    </location>
</feature>
<sequence>MDRMDVAVKAAMGLITAMVSLFTGLFGMMFTVLLGLMAIDLLTGVLAGAYTEGLSSSRGYRGLFKKLYTMLLIGSVFLIELAVLQSHGIITDGISGAFCLMEFVSILENGGRLGVPLPEQLKKLVALLKNKVEEKVEEKLKMEEKTRSEETTWTEEK</sequence>
<evidence type="ECO:0000256" key="6">
    <source>
        <dbReference type="SAM" id="Phobius"/>
    </source>
</evidence>
<proteinExistence type="inferred from homology"/>
<dbReference type="EMBL" id="JACXIZ010000024">
    <property type="protein sequence ID" value="MBD2846447.1"/>
    <property type="molecule type" value="Genomic_DNA"/>
</dbReference>
<protein>
    <submittedName>
        <fullName evidence="7">Phage holin family protein</fullName>
    </submittedName>
</protein>
<feature type="transmembrane region" description="Helical" evidence="6">
    <location>
        <begin position="7"/>
        <end position="26"/>
    </location>
</feature>